<reference evidence="1 2" key="1">
    <citation type="journal article" date="2011" name="Stand. Genomic Sci.">
        <title>Complete genome sequence of Haliscomenobacter hydrossis type strain (O).</title>
        <authorList>
            <consortium name="US DOE Joint Genome Institute (JGI-PGF)"/>
            <person name="Daligault H."/>
            <person name="Lapidus A."/>
            <person name="Zeytun A."/>
            <person name="Nolan M."/>
            <person name="Lucas S."/>
            <person name="Del Rio T.G."/>
            <person name="Tice H."/>
            <person name="Cheng J.F."/>
            <person name="Tapia R."/>
            <person name="Han C."/>
            <person name="Goodwin L."/>
            <person name="Pitluck S."/>
            <person name="Liolios K."/>
            <person name="Pagani I."/>
            <person name="Ivanova N."/>
            <person name="Huntemann M."/>
            <person name="Mavromatis K."/>
            <person name="Mikhailova N."/>
            <person name="Pati A."/>
            <person name="Chen A."/>
            <person name="Palaniappan K."/>
            <person name="Land M."/>
            <person name="Hauser L."/>
            <person name="Brambilla E.M."/>
            <person name="Rohde M."/>
            <person name="Verbarg S."/>
            <person name="Goker M."/>
            <person name="Bristow J."/>
            <person name="Eisen J.A."/>
            <person name="Markowitz V."/>
            <person name="Hugenholtz P."/>
            <person name="Kyrpides N.C."/>
            <person name="Klenk H.P."/>
            <person name="Woyke T."/>
        </authorList>
    </citation>
    <scope>NUCLEOTIDE SEQUENCE [LARGE SCALE GENOMIC DNA]</scope>
    <source>
        <strain evidence="2">ATCC 27775 / DSM 1100 / LMG 10767 / O</strain>
    </source>
</reference>
<dbReference type="KEGG" id="hhy:Halhy_4250"/>
<name>F4L718_HALH1</name>
<keyword evidence="2" id="KW-1185">Reference proteome</keyword>
<reference key="2">
    <citation type="submission" date="2011-04" db="EMBL/GenBank/DDBJ databases">
        <title>Complete sequence of chromosome of Haliscomenobacter hydrossis DSM 1100.</title>
        <authorList>
            <consortium name="US DOE Joint Genome Institute (JGI-PGF)"/>
            <person name="Lucas S."/>
            <person name="Han J."/>
            <person name="Lapidus A."/>
            <person name="Bruce D."/>
            <person name="Goodwin L."/>
            <person name="Pitluck S."/>
            <person name="Peters L."/>
            <person name="Kyrpides N."/>
            <person name="Mavromatis K."/>
            <person name="Ivanova N."/>
            <person name="Ovchinnikova G."/>
            <person name="Pagani I."/>
            <person name="Daligault H."/>
            <person name="Detter J.C."/>
            <person name="Han C."/>
            <person name="Land M."/>
            <person name="Hauser L."/>
            <person name="Markowitz V."/>
            <person name="Cheng J.-F."/>
            <person name="Hugenholtz P."/>
            <person name="Woyke T."/>
            <person name="Wu D."/>
            <person name="Verbarg S."/>
            <person name="Frueling A."/>
            <person name="Brambilla E."/>
            <person name="Klenk H.-P."/>
            <person name="Eisen J.A."/>
        </authorList>
    </citation>
    <scope>NUCLEOTIDE SEQUENCE</scope>
    <source>
        <strain>DSM 1100</strain>
    </source>
</reference>
<organism evidence="1 2">
    <name type="scientific">Haliscomenobacter hydrossis (strain ATCC 27775 / DSM 1100 / LMG 10767 / O)</name>
    <dbReference type="NCBI Taxonomy" id="760192"/>
    <lineage>
        <taxon>Bacteria</taxon>
        <taxon>Pseudomonadati</taxon>
        <taxon>Bacteroidota</taxon>
        <taxon>Saprospiria</taxon>
        <taxon>Saprospirales</taxon>
        <taxon>Haliscomenobacteraceae</taxon>
        <taxon>Haliscomenobacter</taxon>
    </lineage>
</organism>
<protein>
    <submittedName>
        <fullName evidence="1">Uncharacterized protein</fullName>
    </submittedName>
</protein>
<dbReference type="Proteomes" id="UP000008461">
    <property type="component" value="Chromosome"/>
</dbReference>
<dbReference type="RefSeq" id="WP_013766632.1">
    <property type="nucleotide sequence ID" value="NC_015510.1"/>
</dbReference>
<gene>
    <name evidence="1" type="ordered locus">Halhy_4250</name>
</gene>
<sequence length="72" mass="8573">MEAVESKNIIPQITSTLEEIQKVNELMRFHQSFEEPDEHALQNFIRLSNDFLQQLDDLMKELNLEVKWREAA</sequence>
<accession>F4L718</accession>
<evidence type="ECO:0000313" key="2">
    <source>
        <dbReference type="Proteomes" id="UP000008461"/>
    </source>
</evidence>
<dbReference type="AlphaFoldDB" id="F4L718"/>
<evidence type="ECO:0000313" key="1">
    <source>
        <dbReference type="EMBL" id="AEE52094.1"/>
    </source>
</evidence>
<dbReference type="EMBL" id="CP002691">
    <property type="protein sequence ID" value="AEE52094.1"/>
    <property type="molecule type" value="Genomic_DNA"/>
</dbReference>
<dbReference type="HOGENOM" id="CLU_2716802_0_0_10"/>
<proteinExistence type="predicted"/>